<dbReference type="InterPro" id="IPR001715">
    <property type="entry name" value="CH_dom"/>
</dbReference>
<keyword evidence="4" id="KW-0132">Cell division</keyword>
<evidence type="ECO:0000256" key="8">
    <source>
        <dbReference type="ARBA" id="ARBA00023306"/>
    </source>
</evidence>
<feature type="domain" description="Calponin-homology (CH)" evidence="10">
    <location>
        <begin position="14"/>
        <end position="116"/>
    </location>
</feature>
<dbReference type="GO" id="GO:0051301">
    <property type="term" value="P:cell division"/>
    <property type="evidence" value="ECO:0007669"/>
    <property type="project" value="UniProtKB-KW"/>
</dbReference>
<evidence type="ECO:0000256" key="6">
    <source>
        <dbReference type="ARBA" id="ARBA00022776"/>
    </source>
</evidence>
<protein>
    <recommendedName>
        <fullName evidence="14">Microtubule-associated protein RP/EB family member 1</fullName>
    </recommendedName>
</protein>
<dbReference type="SUPFAM" id="SSF140612">
    <property type="entry name" value="EB1 dimerisation domain-like"/>
    <property type="match status" value="1"/>
</dbReference>
<gene>
    <name evidence="12" type="ORF">AWZ03_011735</name>
</gene>
<keyword evidence="5 9" id="KW-0493">Microtubule</keyword>
<comment type="similarity">
    <text evidence="2">Belongs to the MAPRE family.</text>
</comment>
<dbReference type="KEGG" id="dnv:108657264"/>
<dbReference type="GO" id="GO:0008017">
    <property type="term" value="F:microtubule binding"/>
    <property type="evidence" value="ECO:0007669"/>
    <property type="project" value="InterPro"/>
</dbReference>
<evidence type="ECO:0000256" key="2">
    <source>
        <dbReference type="ARBA" id="ARBA00010729"/>
    </source>
</evidence>
<accession>A0A484B222</accession>
<organism evidence="12 13">
    <name type="scientific">Drosophila navojoa</name>
    <name type="common">Fruit fly</name>
    <dbReference type="NCBI Taxonomy" id="7232"/>
    <lineage>
        <taxon>Eukaryota</taxon>
        <taxon>Metazoa</taxon>
        <taxon>Ecdysozoa</taxon>
        <taxon>Arthropoda</taxon>
        <taxon>Hexapoda</taxon>
        <taxon>Insecta</taxon>
        <taxon>Pterygota</taxon>
        <taxon>Neoptera</taxon>
        <taxon>Endopterygota</taxon>
        <taxon>Diptera</taxon>
        <taxon>Brachycera</taxon>
        <taxon>Muscomorpha</taxon>
        <taxon>Ephydroidea</taxon>
        <taxon>Drosophilidae</taxon>
        <taxon>Drosophila</taxon>
    </lineage>
</organism>
<dbReference type="PANTHER" id="PTHR10623">
    <property type="entry name" value="MICROTUBULE-ASSOCIATED PROTEIN RP/EB FAMILY MEMBER"/>
    <property type="match status" value="1"/>
</dbReference>
<keyword evidence="13" id="KW-1185">Reference proteome</keyword>
<evidence type="ECO:0000313" key="12">
    <source>
        <dbReference type="EMBL" id="TDG41845.1"/>
    </source>
</evidence>
<dbReference type="Gene3D" id="1.10.418.10">
    <property type="entry name" value="Calponin-like domain"/>
    <property type="match status" value="1"/>
</dbReference>
<comment type="subcellular location">
    <subcellularLocation>
        <location evidence="1">Cytoplasm</location>
        <location evidence="1">Cytoskeleton</location>
    </subcellularLocation>
</comment>
<dbReference type="OrthoDB" id="2119228at2759"/>
<dbReference type="InterPro" id="IPR004953">
    <property type="entry name" value="EB1_C"/>
</dbReference>
<keyword evidence="3" id="KW-0963">Cytoplasm</keyword>
<evidence type="ECO:0008006" key="14">
    <source>
        <dbReference type="Google" id="ProtNLM"/>
    </source>
</evidence>
<dbReference type="InterPro" id="IPR036872">
    <property type="entry name" value="CH_dom_sf"/>
</dbReference>
<evidence type="ECO:0000256" key="3">
    <source>
        <dbReference type="ARBA" id="ARBA00022490"/>
    </source>
</evidence>
<evidence type="ECO:0000259" key="10">
    <source>
        <dbReference type="PROSITE" id="PS50021"/>
    </source>
</evidence>
<evidence type="ECO:0000256" key="5">
    <source>
        <dbReference type="ARBA" id="ARBA00022701"/>
    </source>
</evidence>
<dbReference type="PROSITE" id="PS51230">
    <property type="entry name" value="EB1_C"/>
    <property type="match status" value="1"/>
</dbReference>
<dbReference type="InterPro" id="IPR036133">
    <property type="entry name" value="EB1_C_sf"/>
</dbReference>
<evidence type="ECO:0000256" key="1">
    <source>
        <dbReference type="ARBA" id="ARBA00004245"/>
    </source>
</evidence>
<dbReference type="EMBL" id="LSRL02000300">
    <property type="protein sequence ID" value="TDG41845.1"/>
    <property type="molecule type" value="Genomic_DNA"/>
</dbReference>
<evidence type="ECO:0000313" key="13">
    <source>
        <dbReference type="Proteomes" id="UP000295192"/>
    </source>
</evidence>
<keyword evidence="7" id="KW-0206">Cytoskeleton</keyword>
<dbReference type="Gene3D" id="1.20.5.1430">
    <property type="match status" value="1"/>
</dbReference>
<dbReference type="OMA" id="FNANNKG"/>
<evidence type="ECO:0000259" key="11">
    <source>
        <dbReference type="PROSITE" id="PS51230"/>
    </source>
</evidence>
<evidence type="ECO:0000256" key="7">
    <source>
        <dbReference type="ARBA" id="ARBA00023212"/>
    </source>
</evidence>
<evidence type="ECO:0000256" key="4">
    <source>
        <dbReference type="ARBA" id="ARBA00022618"/>
    </source>
</evidence>
<dbReference type="InterPro" id="IPR027328">
    <property type="entry name" value="MAPRE"/>
</dbReference>
<dbReference type="STRING" id="7232.A0A484B222"/>
<sequence length="266" mass="31009">MAVNVHSTNVSSQNWSRHEMLNWVNTQLKAEFTKIEELCTGAAYCQFMDMLFPSSVAIKRIKFRANQEHEFVHNFKLLQASFQKKSVHKEIPIERLIKGRFQDNFEFLQWFRKFFNANNKGKAYNALAARDGMSMSFGPSTGSYSKNQSHSARSVYSAHQVRTRTFVSDAHLTYRKEKDHIDVPNENIDVRGVLQELERVEQERDLYASKLRDVKVVCEENQETNPEVVHKILEIINEDTSIETFPYDDKTFNAELFDQPNNGRQC</sequence>
<evidence type="ECO:0000256" key="9">
    <source>
        <dbReference type="PROSITE-ProRule" id="PRU00576"/>
    </source>
</evidence>
<keyword evidence="8" id="KW-0131">Cell cycle</keyword>
<dbReference type="PROSITE" id="PS50021">
    <property type="entry name" value="CH"/>
    <property type="match status" value="1"/>
</dbReference>
<name>A0A484B222_DRONA</name>
<dbReference type="AlphaFoldDB" id="A0A484B222"/>
<proteinExistence type="inferred from homology"/>
<feature type="domain" description="EB1 C-terminal" evidence="11">
    <location>
        <begin position="175"/>
        <end position="245"/>
    </location>
</feature>
<dbReference type="SUPFAM" id="SSF47576">
    <property type="entry name" value="Calponin-homology domain, CH-domain"/>
    <property type="match status" value="1"/>
</dbReference>
<dbReference type="FunFam" id="1.10.418.10:FF:000007">
    <property type="entry name" value="Microtubule-associated protein, RP/EB family, member 2"/>
    <property type="match status" value="1"/>
</dbReference>
<comment type="caution">
    <text evidence="12">The sequence shown here is derived from an EMBL/GenBank/DDBJ whole genome shotgun (WGS) entry which is preliminary data.</text>
</comment>
<dbReference type="Pfam" id="PF00307">
    <property type="entry name" value="CH"/>
    <property type="match status" value="1"/>
</dbReference>
<dbReference type="GO" id="GO:0005874">
    <property type="term" value="C:microtubule"/>
    <property type="evidence" value="ECO:0007669"/>
    <property type="project" value="UniProtKB-KW"/>
</dbReference>
<reference evidence="12 13" key="1">
    <citation type="journal article" date="2019" name="J. Hered.">
        <title>An Improved Genome Assembly for Drosophila navojoa, the Basal Species in the mojavensis Cluster.</title>
        <authorList>
            <person name="Vanderlinde T."/>
            <person name="Dupim E.G."/>
            <person name="Nazario-Yepiz N.O."/>
            <person name="Carvalho A.B."/>
        </authorList>
    </citation>
    <scope>NUCLEOTIDE SEQUENCE [LARGE SCALE GENOMIC DNA]</scope>
    <source>
        <strain evidence="12">Navoj_Jal97</strain>
        <tissue evidence="12">Whole organism</tissue>
    </source>
</reference>
<dbReference type="Proteomes" id="UP000295192">
    <property type="component" value="Unassembled WGS sequence"/>
</dbReference>
<keyword evidence="6" id="KW-0498">Mitosis</keyword>
<dbReference type="Pfam" id="PF03271">
    <property type="entry name" value="EB1"/>
    <property type="match status" value="1"/>
</dbReference>